<keyword evidence="2" id="KW-1185">Reference proteome</keyword>
<protein>
    <submittedName>
        <fullName evidence="1">Uncharacterized protein</fullName>
    </submittedName>
</protein>
<gene>
    <name evidence="1" type="ORF">A3Q56_00779</name>
</gene>
<dbReference type="AlphaFoldDB" id="A0A177BB84"/>
<proteinExistence type="predicted"/>
<dbReference type="EMBL" id="LWCA01000050">
    <property type="protein sequence ID" value="OAF71460.1"/>
    <property type="molecule type" value="Genomic_DNA"/>
</dbReference>
<evidence type="ECO:0000313" key="1">
    <source>
        <dbReference type="EMBL" id="OAF71460.1"/>
    </source>
</evidence>
<accession>A0A177BB84</accession>
<dbReference type="Proteomes" id="UP000078046">
    <property type="component" value="Unassembled WGS sequence"/>
</dbReference>
<comment type="caution">
    <text evidence="1">The sequence shown here is derived from an EMBL/GenBank/DDBJ whole genome shotgun (WGS) entry which is preliminary data.</text>
</comment>
<organism evidence="1 2">
    <name type="scientific">Intoshia linei</name>
    <dbReference type="NCBI Taxonomy" id="1819745"/>
    <lineage>
        <taxon>Eukaryota</taxon>
        <taxon>Metazoa</taxon>
        <taxon>Spiralia</taxon>
        <taxon>Lophotrochozoa</taxon>
        <taxon>Mesozoa</taxon>
        <taxon>Orthonectida</taxon>
        <taxon>Rhopaluridae</taxon>
        <taxon>Intoshia</taxon>
    </lineage>
</organism>
<evidence type="ECO:0000313" key="2">
    <source>
        <dbReference type="Proteomes" id="UP000078046"/>
    </source>
</evidence>
<reference evidence="1 2" key="1">
    <citation type="submission" date="2016-04" db="EMBL/GenBank/DDBJ databases">
        <title>The genome of Intoshia linei affirms orthonectids as highly simplified spiralians.</title>
        <authorList>
            <person name="Mikhailov K.V."/>
            <person name="Slusarev G.S."/>
            <person name="Nikitin M.A."/>
            <person name="Logacheva M.D."/>
            <person name="Penin A."/>
            <person name="Aleoshin V."/>
            <person name="Panchin Y.V."/>
        </authorList>
    </citation>
    <scope>NUCLEOTIDE SEQUENCE [LARGE SCALE GENOMIC DNA]</scope>
    <source>
        <strain evidence="1">Intl2013</strain>
        <tissue evidence="1">Whole animal</tissue>
    </source>
</reference>
<name>A0A177BB84_9BILA</name>
<sequence length="120" mass="14108">MKIPLVEVKFDSIDQIVEILKCKNVFVLEFMNTTTILKYVHNTLEHFGSYHHQSILKYSQTNNFYIAIINKKYNGRLIFILSKHEDSETNEISVVNLKPLPYNTRLRFYGNTVCSNDTIF</sequence>